<evidence type="ECO:0000313" key="3">
    <source>
        <dbReference type="Proteomes" id="UP000216998"/>
    </source>
</evidence>
<gene>
    <name evidence="2" type="ORF">CHU95_11100</name>
</gene>
<evidence type="ECO:0000259" key="1">
    <source>
        <dbReference type="PROSITE" id="PS50206"/>
    </source>
</evidence>
<keyword evidence="3" id="KW-1185">Reference proteome</keyword>
<dbReference type="CDD" id="cd00158">
    <property type="entry name" value="RHOD"/>
    <property type="match status" value="1"/>
</dbReference>
<dbReference type="EMBL" id="NOXU01000028">
    <property type="protein sequence ID" value="OYQ34553.1"/>
    <property type="molecule type" value="Genomic_DNA"/>
</dbReference>
<accession>A0A255YZ80</accession>
<dbReference type="PANTHER" id="PTHR44086">
    <property type="entry name" value="THIOSULFATE SULFURTRANSFERASE RDL2, MITOCHONDRIAL-RELATED"/>
    <property type="match status" value="1"/>
</dbReference>
<dbReference type="SUPFAM" id="SSF52821">
    <property type="entry name" value="Rhodanese/Cell cycle control phosphatase"/>
    <property type="match status" value="1"/>
</dbReference>
<feature type="domain" description="Rhodanese" evidence="1">
    <location>
        <begin position="15"/>
        <end position="103"/>
    </location>
</feature>
<organism evidence="2 3">
    <name type="scientific">Niveispirillum lacus</name>
    <dbReference type="NCBI Taxonomy" id="1981099"/>
    <lineage>
        <taxon>Bacteria</taxon>
        <taxon>Pseudomonadati</taxon>
        <taxon>Pseudomonadota</taxon>
        <taxon>Alphaproteobacteria</taxon>
        <taxon>Rhodospirillales</taxon>
        <taxon>Azospirillaceae</taxon>
        <taxon>Niveispirillum</taxon>
    </lineage>
</organism>
<dbReference type="Proteomes" id="UP000216998">
    <property type="component" value="Unassembled WGS sequence"/>
</dbReference>
<protein>
    <submittedName>
        <fullName evidence="2">Sulfurtransferase</fullName>
    </submittedName>
</protein>
<dbReference type="OrthoDB" id="9807812at2"/>
<name>A0A255YZ80_9PROT</name>
<proteinExistence type="predicted"/>
<dbReference type="RefSeq" id="WP_094456404.1">
    <property type="nucleotide sequence ID" value="NZ_NOXU01000028.1"/>
</dbReference>
<dbReference type="AlphaFoldDB" id="A0A255YZ80"/>
<dbReference type="Pfam" id="PF00581">
    <property type="entry name" value="Rhodanese"/>
    <property type="match status" value="1"/>
</dbReference>
<sequence>MINELSPADIHRLLNDHEILLVDVREPQEFATARIHGAMLFPLSSFDPLALPAADKVRIVFHCGSGKRSSVAVMRCQQAGLSHCEHMAGGIQAWTAERLPTVTLDPTSGGVIDRR</sequence>
<reference evidence="2 3" key="1">
    <citation type="submission" date="2017-07" db="EMBL/GenBank/DDBJ databases">
        <title>Niveispirillum cyanobacteriorum sp. nov., isolated from cyanobacterial aggregates in a eutrophic lake.</title>
        <authorList>
            <person name="Cai H."/>
        </authorList>
    </citation>
    <scope>NUCLEOTIDE SEQUENCE [LARGE SCALE GENOMIC DNA]</scope>
    <source>
        <strain evidence="3">TH1-14</strain>
    </source>
</reference>
<dbReference type="GO" id="GO:0004792">
    <property type="term" value="F:thiosulfate-cyanide sulfurtransferase activity"/>
    <property type="evidence" value="ECO:0007669"/>
    <property type="project" value="TreeGrafter"/>
</dbReference>
<evidence type="ECO:0000313" key="2">
    <source>
        <dbReference type="EMBL" id="OYQ34553.1"/>
    </source>
</evidence>
<comment type="caution">
    <text evidence="2">The sequence shown here is derived from an EMBL/GenBank/DDBJ whole genome shotgun (WGS) entry which is preliminary data.</text>
</comment>
<dbReference type="PROSITE" id="PS50206">
    <property type="entry name" value="RHODANESE_3"/>
    <property type="match status" value="1"/>
</dbReference>
<dbReference type="InterPro" id="IPR001763">
    <property type="entry name" value="Rhodanese-like_dom"/>
</dbReference>
<dbReference type="Gene3D" id="3.40.250.10">
    <property type="entry name" value="Rhodanese-like domain"/>
    <property type="match status" value="1"/>
</dbReference>
<keyword evidence="2" id="KW-0808">Transferase</keyword>
<dbReference type="SMART" id="SM00450">
    <property type="entry name" value="RHOD"/>
    <property type="match status" value="1"/>
</dbReference>
<dbReference type="PANTHER" id="PTHR44086:SF10">
    <property type="entry name" value="THIOSULFATE SULFURTRANSFERASE_RHODANESE-LIKE DOMAIN-CONTAINING PROTEIN 3"/>
    <property type="match status" value="1"/>
</dbReference>
<dbReference type="InterPro" id="IPR036873">
    <property type="entry name" value="Rhodanese-like_dom_sf"/>
</dbReference>